<keyword evidence="9" id="KW-1185">Reference proteome</keyword>
<dbReference type="Pfam" id="PF00756">
    <property type="entry name" value="Esterase"/>
    <property type="match status" value="1"/>
</dbReference>
<sequence>MRRYWEPNMTKRIHRFNSILLCICLIAFCGCERGCIRSAIKDRFQKKMRDLPAPITNSDLSQSITTPGDYLFSILHQEIPRYYKVHVPKTYTGKESVPLLFVFHGGGGDMEIQSNEEYYHQISKSEEIGNIVVFPNGYSEYKSGKIATWNAGNCCGEAKKQNIDDLGFVKSILKHLKQKLNVDEKRIFSTGMSNGAMMSYQLACFMTEDFAAITAVAGTDNTIDCKPQKPISIFHIHAKNDDRVLFYGGAGSSFTDRTLVTDFVSVNKSISKWVQFNGCQTVPKIVLKNQGAQCEEYSGCKDGVKVKLCVTEDGGHSWPGGKKPSILLGGGPPSKAISANEEMWDFFKSL</sequence>
<dbReference type="GO" id="GO:0045493">
    <property type="term" value="P:xylan catabolic process"/>
    <property type="evidence" value="ECO:0007669"/>
    <property type="project" value="UniProtKB-KW"/>
</dbReference>
<evidence type="ECO:0000256" key="6">
    <source>
        <dbReference type="ARBA" id="ARBA00023277"/>
    </source>
</evidence>
<keyword evidence="3" id="KW-0858">Xylan degradation</keyword>
<dbReference type="PANTHER" id="PTHR38050:SF2">
    <property type="entry name" value="FERULOYL ESTERASE C-RELATED"/>
    <property type="match status" value="1"/>
</dbReference>
<proteinExistence type="predicted"/>
<dbReference type="PROSITE" id="PS51257">
    <property type="entry name" value="PROKAR_LIPOPROTEIN"/>
    <property type="match status" value="1"/>
</dbReference>
<dbReference type="EMBL" id="CP000786">
    <property type="protein sequence ID" value="ABZ98577.1"/>
    <property type="molecule type" value="Genomic_DNA"/>
</dbReference>
<reference evidence="8 9" key="1">
    <citation type="journal article" date="2008" name="PLoS ONE">
        <title>Genome sequence of the saprophyte Leptospira biflexa provides insights into the evolution of Leptospira and the pathogenesis of leptospirosis.</title>
        <authorList>
            <person name="Picardeau M."/>
            <person name="Bulach D.M."/>
            <person name="Bouchier C."/>
            <person name="Zuerner R.L."/>
            <person name="Zidane N."/>
            <person name="Wilson P.J."/>
            <person name="Creno S."/>
            <person name="Kuczek E.S."/>
            <person name="Bommezzadri S."/>
            <person name="Davis J.C."/>
            <person name="McGrath A."/>
            <person name="Johnson M.J."/>
            <person name="Boursaux-Eude C."/>
            <person name="Seemann T."/>
            <person name="Rouy Z."/>
            <person name="Coppel R.L."/>
            <person name="Rood J.I."/>
            <person name="Lajus A."/>
            <person name="Davies J.K."/>
            <person name="Medigue C."/>
            <person name="Adler B."/>
        </authorList>
    </citation>
    <scope>NUCLEOTIDE SEQUENCE [LARGE SCALE GENOMIC DNA]</scope>
    <source>
        <strain evidence="9">Patoc 1 / ATCC 23582 / Paris</strain>
    </source>
</reference>
<evidence type="ECO:0000256" key="7">
    <source>
        <dbReference type="ARBA" id="ARBA00023326"/>
    </source>
</evidence>
<name>B0SLJ1_LEPBP</name>
<dbReference type="PANTHER" id="PTHR38050">
    <property type="match status" value="1"/>
</dbReference>
<evidence type="ECO:0000313" key="9">
    <source>
        <dbReference type="Proteomes" id="UP000001847"/>
    </source>
</evidence>
<evidence type="ECO:0000256" key="4">
    <source>
        <dbReference type="ARBA" id="ARBA00022729"/>
    </source>
</evidence>
<evidence type="ECO:0000256" key="1">
    <source>
        <dbReference type="ARBA" id="ARBA00004613"/>
    </source>
</evidence>
<keyword evidence="8" id="KW-0449">Lipoprotein</keyword>
<dbReference type="HOGENOM" id="CLU_027551_4_0_12"/>
<dbReference type="SUPFAM" id="SSF53474">
    <property type="entry name" value="alpha/beta-Hydrolases"/>
    <property type="match status" value="1"/>
</dbReference>
<keyword evidence="5" id="KW-0378">Hydrolase</keyword>
<dbReference type="Proteomes" id="UP000001847">
    <property type="component" value="Chromosome I"/>
</dbReference>
<dbReference type="KEGG" id="lbi:LEPBI_I2490"/>
<keyword evidence="7" id="KW-0624">Polysaccharide degradation</keyword>
<dbReference type="AlphaFoldDB" id="B0SLJ1"/>
<dbReference type="InterPro" id="IPR029058">
    <property type="entry name" value="AB_hydrolase_fold"/>
</dbReference>
<comment type="subcellular location">
    <subcellularLocation>
        <location evidence="1">Secreted</location>
    </subcellularLocation>
</comment>
<protein>
    <submittedName>
        <fullName evidence="8">Putative lipoprotein</fullName>
    </submittedName>
</protein>
<accession>B0SLJ1</accession>
<dbReference type="ESTHER" id="lepbp-b0slj1">
    <property type="family name" value="Esterase_phb"/>
</dbReference>
<evidence type="ECO:0000256" key="5">
    <source>
        <dbReference type="ARBA" id="ARBA00022801"/>
    </source>
</evidence>
<keyword evidence="6" id="KW-0119">Carbohydrate metabolism</keyword>
<keyword evidence="4" id="KW-0732">Signal</keyword>
<evidence type="ECO:0000313" key="8">
    <source>
        <dbReference type="EMBL" id="ABZ98577.1"/>
    </source>
</evidence>
<keyword evidence="2" id="KW-0964">Secreted</keyword>
<dbReference type="GO" id="GO:0030600">
    <property type="term" value="F:feruloyl esterase activity"/>
    <property type="evidence" value="ECO:0007669"/>
    <property type="project" value="InterPro"/>
</dbReference>
<dbReference type="InterPro" id="IPR043595">
    <property type="entry name" value="FaeB/C/D"/>
</dbReference>
<organism evidence="8 9">
    <name type="scientific">Leptospira biflexa serovar Patoc (strain Patoc 1 / ATCC 23582 / Paris)</name>
    <dbReference type="NCBI Taxonomy" id="456481"/>
    <lineage>
        <taxon>Bacteria</taxon>
        <taxon>Pseudomonadati</taxon>
        <taxon>Spirochaetota</taxon>
        <taxon>Spirochaetia</taxon>
        <taxon>Leptospirales</taxon>
        <taxon>Leptospiraceae</taxon>
        <taxon>Leptospira</taxon>
    </lineage>
</organism>
<evidence type="ECO:0000256" key="3">
    <source>
        <dbReference type="ARBA" id="ARBA00022651"/>
    </source>
</evidence>
<dbReference type="Gene3D" id="3.40.50.1820">
    <property type="entry name" value="alpha/beta hydrolase"/>
    <property type="match status" value="1"/>
</dbReference>
<gene>
    <name evidence="8" type="ordered locus">LEPBI_I2490</name>
</gene>
<dbReference type="InterPro" id="IPR000801">
    <property type="entry name" value="Esterase-like"/>
</dbReference>
<dbReference type="GO" id="GO:0005576">
    <property type="term" value="C:extracellular region"/>
    <property type="evidence" value="ECO:0007669"/>
    <property type="project" value="UniProtKB-SubCell"/>
</dbReference>
<evidence type="ECO:0000256" key="2">
    <source>
        <dbReference type="ARBA" id="ARBA00022525"/>
    </source>
</evidence>